<dbReference type="HOGENOM" id="CLU_276240_0_0_1"/>
<dbReference type="Pfam" id="PF17921">
    <property type="entry name" value="Integrase_H2C2"/>
    <property type="match status" value="1"/>
</dbReference>
<evidence type="ECO:0000313" key="4">
    <source>
        <dbReference type="Proteomes" id="UP000007431"/>
    </source>
</evidence>
<dbReference type="InterPro" id="IPR050951">
    <property type="entry name" value="Retrovirus_Pol_polyprotein"/>
</dbReference>
<dbReference type="AlphaFoldDB" id="D8QJM9"/>
<reference evidence="3 4" key="1">
    <citation type="journal article" date="2010" name="Nat. Biotechnol.">
        <title>Genome sequence of the model mushroom Schizophyllum commune.</title>
        <authorList>
            <person name="Ohm R.A."/>
            <person name="de Jong J.F."/>
            <person name="Lugones L.G."/>
            <person name="Aerts A."/>
            <person name="Kothe E."/>
            <person name="Stajich J.E."/>
            <person name="de Vries R.P."/>
            <person name="Record E."/>
            <person name="Levasseur A."/>
            <person name="Baker S.E."/>
            <person name="Bartholomew K.A."/>
            <person name="Coutinho P.M."/>
            <person name="Erdmann S."/>
            <person name="Fowler T.J."/>
            <person name="Gathman A.C."/>
            <person name="Lombard V."/>
            <person name="Henrissat B."/>
            <person name="Knabe N."/>
            <person name="Kuees U."/>
            <person name="Lilly W.W."/>
            <person name="Lindquist E."/>
            <person name="Lucas S."/>
            <person name="Magnuson J.K."/>
            <person name="Piumi F."/>
            <person name="Raudaskoski M."/>
            <person name="Salamov A."/>
            <person name="Schmutz J."/>
            <person name="Schwarze F.W.M.R."/>
            <person name="vanKuyk P.A."/>
            <person name="Horton J.S."/>
            <person name="Grigoriev I.V."/>
            <person name="Woesten H.A.B."/>
        </authorList>
    </citation>
    <scope>NUCLEOTIDE SEQUENCE [LARGE SCALE GENOMIC DNA]</scope>
    <source>
        <strain evidence="4">H4-8 / FGSC 9210</strain>
    </source>
</reference>
<sequence length="1153" mass="130405">MSKDCARAKGAAYDPTVKIRMQSANNQINETLGLARNIPFDFAGTTIYLQCHVSDTAAFRILLGRPFDTLCESVVSNDRFGNQEVTITCPNTGNKRHGAGAHARAAGFSGGFCELISLLEDQGEAALQIEMDEDQSIKITHISRPDQEGAFDRSDLQSRYLQAALDAGYIADKDGKELLETYYQTYGGKSTGVAEQRSQQSREAPPASANLLSDPLRSAYQYDEAVKRAEAALPEAAAFAAARKKYKPVALKVKPVQAQLPQQFHIERNIRGDPEERMPKLPVHPPDFQPTGRYTEERKALIEKLHGTDFLTPEEMKLLHYIYMVHNQAFAFTDEERGCFREDFFPPVEIPVIPHKPWAERNIPIPPGLRPAFPGDKPRETPLSDDEDEPQGLGGFEVKGQGADDTLPFEAFKDHIDSRGGYFHSEMTHSGQDSPFLGRAHVKDIFEQFKSDWLTPQITQKAPGLFAFNLTVKKERKKRGALRDPIENLNDEDTLENYLRFPRSLELREFDEKLWDLRDFLSMNPVDLEPNRWEEIAPLAKEYRMTQTGRIYRKMGNGSTALLIWPRDRYFVLDCAHSAGHHGGFTEIYSTVAAKYWWPGIEADVEHYLTLCDYCAGRERMPESLPKCLYLTSGPVSVSREPATHSTTVSGVANLERELREKYGMSPAEVKSVAALVISDMADGLSRSPLYHESEQERPELVEQTQVKPKLPAWAAQQPVPPGAARDLRDFEIELQKAAAETRHFNEIRAQQLRQQGHLESSDIYRAFIHQPCQTEVFEELVAEPVDERRPRLGNKMDTELETWLRWVQDPDPERNAVAFREAQPIAEKYSDRFFAAEGKLYKREKDAVPRLYVPRDKRIQMMTEAHDHLGHRGVYATEQLLRYRARALAKHHFDVEAVRNKIDKEKRARLKRYEEEYGHVIKLLDFKPGSLVLVRNTRIEKSHSDKMLPRYRGPMIVIRRSKGGSYVLAEMDGTVFQNKVGAFRVLPYRARERVVLPSNIHTLIDLSPSELEDLMASDEPDSVDAAHLGPADLEGIDEDVIGEIEAADGGAARLTTPEPEVQVDHERAVTEGNGSDEPRASRSSTPTPSEQDSVEGDEGDFIGGAPIEEPDRELTPPLQPGEVRRRKREGRPGRDMAEKGGWDAIMRTLRKR</sequence>
<feature type="region of interest" description="Disordered" evidence="1">
    <location>
        <begin position="366"/>
        <end position="403"/>
    </location>
</feature>
<dbReference type="Gene3D" id="1.10.340.70">
    <property type="match status" value="2"/>
</dbReference>
<feature type="region of interest" description="Disordered" evidence="1">
    <location>
        <begin position="193"/>
        <end position="212"/>
    </location>
</feature>
<proteinExistence type="predicted"/>
<gene>
    <name evidence="3" type="ORF">SCHCODRAFT_238332</name>
</gene>
<dbReference type="PANTHER" id="PTHR37984">
    <property type="entry name" value="PROTEIN CBG26694"/>
    <property type="match status" value="1"/>
</dbReference>
<dbReference type="InterPro" id="IPR041588">
    <property type="entry name" value="Integrase_H2C2"/>
</dbReference>
<dbReference type="VEuPathDB" id="FungiDB:SCHCODRAFT_02490672"/>
<accession>D8QJM9</accession>
<evidence type="ECO:0000256" key="1">
    <source>
        <dbReference type="SAM" id="MobiDB-lite"/>
    </source>
</evidence>
<protein>
    <recommendedName>
        <fullName evidence="2">Integrase zinc-binding domain-containing protein</fullName>
    </recommendedName>
</protein>
<dbReference type="CDD" id="cd00303">
    <property type="entry name" value="retropepsin_like"/>
    <property type="match status" value="1"/>
</dbReference>
<dbReference type="InParanoid" id="D8QJM9"/>
<organism evidence="4">
    <name type="scientific">Schizophyllum commune (strain H4-8 / FGSC 9210)</name>
    <name type="common">Split gill fungus</name>
    <dbReference type="NCBI Taxonomy" id="578458"/>
    <lineage>
        <taxon>Eukaryota</taxon>
        <taxon>Fungi</taxon>
        <taxon>Dikarya</taxon>
        <taxon>Basidiomycota</taxon>
        <taxon>Agaricomycotina</taxon>
        <taxon>Agaricomycetes</taxon>
        <taxon>Agaricomycetidae</taxon>
        <taxon>Agaricales</taxon>
        <taxon>Schizophyllaceae</taxon>
        <taxon>Schizophyllum</taxon>
    </lineage>
</organism>
<feature type="domain" description="Integrase zinc-binding" evidence="2">
    <location>
        <begin position="572"/>
        <end position="617"/>
    </location>
</feature>
<evidence type="ECO:0000259" key="2">
    <source>
        <dbReference type="Pfam" id="PF17921"/>
    </source>
</evidence>
<dbReference type="Proteomes" id="UP000007431">
    <property type="component" value="Unassembled WGS sequence"/>
</dbReference>
<keyword evidence="4" id="KW-1185">Reference proteome</keyword>
<dbReference type="PANTHER" id="PTHR37984:SF5">
    <property type="entry name" value="PROTEIN NYNRIN-LIKE"/>
    <property type="match status" value="1"/>
</dbReference>
<feature type="compositionally biased region" description="Basic and acidic residues" evidence="1">
    <location>
        <begin position="1131"/>
        <end position="1142"/>
    </location>
</feature>
<dbReference type="OMA" id="HRIIEVP"/>
<evidence type="ECO:0000313" key="3">
    <source>
        <dbReference type="EMBL" id="EFI92015.1"/>
    </source>
</evidence>
<feature type="region of interest" description="Disordered" evidence="1">
    <location>
        <begin position="1050"/>
        <end position="1153"/>
    </location>
</feature>
<dbReference type="EMBL" id="GL377314">
    <property type="protein sequence ID" value="EFI92015.1"/>
    <property type="molecule type" value="Genomic_DNA"/>
</dbReference>
<name>D8QJM9_SCHCM</name>